<reference evidence="5" key="1">
    <citation type="journal article" date="2019" name="Int. J. Syst. Evol. Microbiol.">
        <title>The Global Catalogue of Microorganisms (GCM) 10K type strain sequencing project: providing services to taxonomists for standard genome sequencing and annotation.</title>
        <authorList>
            <consortium name="The Broad Institute Genomics Platform"/>
            <consortium name="The Broad Institute Genome Sequencing Center for Infectious Disease"/>
            <person name="Wu L."/>
            <person name="Ma J."/>
        </authorList>
    </citation>
    <scope>NUCLEOTIDE SEQUENCE [LARGE SCALE GENOMIC DNA]</scope>
    <source>
        <strain evidence="5">XZYJ18</strain>
    </source>
</reference>
<keyword evidence="5" id="KW-1185">Reference proteome</keyword>
<feature type="domain" description="DUF4352" evidence="3">
    <location>
        <begin position="48"/>
        <end position="161"/>
    </location>
</feature>
<dbReference type="RefSeq" id="WP_378575309.1">
    <property type="nucleotide sequence ID" value="NZ_JBHSFQ010000014.1"/>
</dbReference>
<dbReference type="EMBL" id="JBHSFQ010000014">
    <property type="protein sequence ID" value="MFC4563287.1"/>
    <property type="molecule type" value="Genomic_DNA"/>
</dbReference>
<evidence type="ECO:0000256" key="2">
    <source>
        <dbReference type="SAM" id="MobiDB-lite"/>
    </source>
</evidence>
<dbReference type="Gene3D" id="2.60.40.1240">
    <property type="match status" value="1"/>
</dbReference>
<dbReference type="Proteomes" id="UP001595923">
    <property type="component" value="Unassembled WGS sequence"/>
</dbReference>
<organism evidence="4 5">
    <name type="scientific">Nocardiopsis mangrovi</name>
    <dbReference type="NCBI Taxonomy" id="1179818"/>
    <lineage>
        <taxon>Bacteria</taxon>
        <taxon>Bacillati</taxon>
        <taxon>Actinomycetota</taxon>
        <taxon>Actinomycetes</taxon>
        <taxon>Streptosporangiales</taxon>
        <taxon>Nocardiopsidaceae</taxon>
        <taxon>Nocardiopsis</taxon>
    </lineage>
</organism>
<evidence type="ECO:0000256" key="1">
    <source>
        <dbReference type="ARBA" id="ARBA00022729"/>
    </source>
</evidence>
<dbReference type="InterPro" id="IPR029051">
    <property type="entry name" value="DUF4352"/>
</dbReference>
<name>A0ABV9DX11_9ACTN</name>
<proteinExistence type="predicted"/>
<dbReference type="Pfam" id="PF11611">
    <property type="entry name" value="DUF4352"/>
    <property type="match status" value="1"/>
</dbReference>
<feature type="region of interest" description="Disordered" evidence="2">
    <location>
        <begin position="1"/>
        <end position="54"/>
    </location>
</feature>
<evidence type="ECO:0000259" key="3">
    <source>
        <dbReference type="Pfam" id="PF11611"/>
    </source>
</evidence>
<keyword evidence="1" id="KW-0732">Signal</keyword>
<evidence type="ECO:0000313" key="5">
    <source>
        <dbReference type="Proteomes" id="UP001595923"/>
    </source>
</evidence>
<protein>
    <submittedName>
        <fullName evidence="4">DUF4352 domain-containing protein</fullName>
    </submittedName>
</protein>
<accession>A0ABV9DX11</accession>
<sequence length="171" mass="17616">MGVGCVAVIGSNVDAPPEPGGSGEQAADDSAEPAAEEDTDGGDALIPLGEPGTVDDWTVTVAGMETTSVYGDEFLEETAQGEFRVISLTVENTGSEATYFDSSAVKLVDANGSEYSSQTVLGGDDLFLEQINPGNSVSGEAVVDVPEGTEVAEVVVEDVWSFSDPLRFSAE</sequence>
<evidence type="ECO:0000313" key="4">
    <source>
        <dbReference type="EMBL" id="MFC4563287.1"/>
    </source>
</evidence>
<feature type="compositionally biased region" description="Acidic residues" evidence="2">
    <location>
        <begin position="26"/>
        <end position="41"/>
    </location>
</feature>
<gene>
    <name evidence="4" type="ORF">ACFO4E_15600</name>
</gene>
<dbReference type="InterPro" id="IPR029050">
    <property type="entry name" value="Immunoprotect_excell_Ig-like"/>
</dbReference>
<comment type="caution">
    <text evidence="4">The sequence shown here is derived from an EMBL/GenBank/DDBJ whole genome shotgun (WGS) entry which is preliminary data.</text>
</comment>